<evidence type="ECO:0000256" key="2">
    <source>
        <dbReference type="ARBA" id="ARBA00007069"/>
    </source>
</evidence>
<reference evidence="11" key="1">
    <citation type="journal article" date="2019" name="Int. J. Syst. Evol. Microbiol.">
        <title>The Global Catalogue of Microorganisms (GCM) 10K type strain sequencing project: providing services to taxonomists for standard genome sequencing and annotation.</title>
        <authorList>
            <consortium name="The Broad Institute Genomics Platform"/>
            <consortium name="The Broad Institute Genome Sequencing Center for Infectious Disease"/>
            <person name="Wu L."/>
            <person name="Ma J."/>
        </authorList>
    </citation>
    <scope>NUCLEOTIDE SEQUENCE [LARGE SCALE GENOMIC DNA]</scope>
    <source>
        <strain evidence="11">KCTC 42964</strain>
    </source>
</reference>
<feature type="transmembrane region" description="Helical" evidence="8">
    <location>
        <begin position="12"/>
        <end position="36"/>
    </location>
</feature>
<feature type="transmembrane region" description="Helical" evidence="8">
    <location>
        <begin position="82"/>
        <end position="100"/>
    </location>
</feature>
<keyword evidence="5 8" id="KW-0812">Transmembrane</keyword>
<evidence type="ECO:0000256" key="7">
    <source>
        <dbReference type="ARBA" id="ARBA00023136"/>
    </source>
</evidence>
<keyword evidence="4" id="KW-1003">Cell membrane</keyword>
<evidence type="ECO:0000256" key="6">
    <source>
        <dbReference type="ARBA" id="ARBA00022989"/>
    </source>
</evidence>
<feature type="transmembrane region" description="Helical" evidence="8">
    <location>
        <begin position="112"/>
        <end position="137"/>
    </location>
</feature>
<name>A0ABV7L698_9PROT</name>
<keyword evidence="6 8" id="KW-1133">Transmembrane helix</keyword>
<dbReference type="InterPro" id="IPR035906">
    <property type="entry name" value="MetI-like_sf"/>
</dbReference>
<dbReference type="Pfam" id="PF00528">
    <property type="entry name" value="BPD_transp_1"/>
    <property type="match status" value="1"/>
</dbReference>
<dbReference type="RefSeq" id="WP_379904485.1">
    <property type="nucleotide sequence ID" value="NZ_JBHRTR010000034.1"/>
</dbReference>
<keyword evidence="7 8" id="KW-0472">Membrane</keyword>
<protein>
    <submittedName>
        <fullName evidence="10">ABC transporter permease</fullName>
    </submittedName>
</protein>
<feature type="transmembrane region" description="Helical" evidence="8">
    <location>
        <begin position="157"/>
        <end position="182"/>
    </location>
</feature>
<feature type="domain" description="ABC transmembrane type-1" evidence="9">
    <location>
        <begin position="74"/>
        <end position="281"/>
    </location>
</feature>
<sequence>MGKSFFKKYAPYFQALPLWLVMIVFMLVPIIVIVFYSTYRVENYVIASDFRLDDLGFLKQYWTTISNGSTWVAYWTGIKLTFFAWVISLVIGLMVSYYLVFDVAKLSTKIGLFLICVIPFWTSGVIRTLAWLPFFGIDGIVNRFLVWLGIVDAPLEFLLYSEFTVVVSYVHIYSLFMVAPIFNTMARINPSLIEAAIEYGASGWQTFRHVVLPLSMPGIVIGTIFVVTLAMGDFTSIKILGGGQTGNPAYLMVNFIPLQYPTAAAQGIILLVVLLLFVAGLTRIVDIRKQL</sequence>
<evidence type="ECO:0000256" key="1">
    <source>
        <dbReference type="ARBA" id="ARBA00004651"/>
    </source>
</evidence>
<evidence type="ECO:0000256" key="5">
    <source>
        <dbReference type="ARBA" id="ARBA00022692"/>
    </source>
</evidence>
<keyword evidence="3 8" id="KW-0813">Transport</keyword>
<proteinExistence type="inferred from homology"/>
<accession>A0ABV7L698</accession>
<comment type="similarity">
    <text evidence="2">Belongs to the binding-protein-dependent transport system permease family. CysTW subfamily.</text>
</comment>
<dbReference type="Gene3D" id="1.10.3720.10">
    <property type="entry name" value="MetI-like"/>
    <property type="match status" value="1"/>
</dbReference>
<comment type="subcellular location">
    <subcellularLocation>
        <location evidence="1 8">Cell membrane</location>
        <topology evidence="1 8">Multi-pass membrane protein</topology>
    </subcellularLocation>
</comment>
<evidence type="ECO:0000313" key="10">
    <source>
        <dbReference type="EMBL" id="MFC3229873.1"/>
    </source>
</evidence>
<comment type="caution">
    <text evidence="10">The sequence shown here is derived from an EMBL/GenBank/DDBJ whole genome shotgun (WGS) entry which is preliminary data.</text>
</comment>
<evidence type="ECO:0000256" key="4">
    <source>
        <dbReference type="ARBA" id="ARBA00022475"/>
    </source>
</evidence>
<evidence type="ECO:0000256" key="3">
    <source>
        <dbReference type="ARBA" id="ARBA00022448"/>
    </source>
</evidence>
<feature type="transmembrane region" description="Helical" evidence="8">
    <location>
        <begin position="210"/>
        <end position="231"/>
    </location>
</feature>
<dbReference type="Proteomes" id="UP001595528">
    <property type="component" value="Unassembled WGS sequence"/>
</dbReference>
<dbReference type="EMBL" id="JBHRTR010000034">
    <property type="protein sequence ID" value="MFC3229873.1"/>
    <property type="molecule type" value="Genomic_DNA"/>
</dbReference>
<dbReference type="PROSITE" id="PS50928">
    <property type="entry name" value="ABC_TM1"/>
    <property type="match status" value="1"/>
</dbReference>
<evidence type="ECO:0000259" key="9">
    <source>
        <dbReference type="PROSITE" id="PS50928"/>
    </source>
</evidence>
<keyword evidence="11" id="KW-1185">Reference proteome</keyword>
<evidence type="ECO:0000313" key="11">
    <source>
        <dbReference type="Proteomes" id="UP001595528"/>
    </source>
</evidence>
<organism evidence="10 11">
    <name type="scientific">Marinibaculum pumilum</name>
    <dbReference type="NCBI Taxonomy" id="1766165"/>
    <lineage>
        <taxon>Bacteria</taxon>
        <taxon>Pseudomonadati</taxon>
        <taxon>Pseudomonadota</taxon>
        <taxon>Alphaproteobacteria</taxon>
        <taxon>Rhodospirillales</taxon>
        <taxon>Rhodospirillaceae</taxon>
        <taxon>Marinibaculum</taxon>
    </lineage>
</organism>
<evidence type="ECO:0000256" key="8">
    <source>
        <dbReference type="RuleBase" id="RU363032"/>
    </source>
</evidence>
<dbReference type="InterPro" id="IPR000515">
    <property type="entry name" value="MetI-like"/>
</dbReference>
<dbReference type="PANTHER" id="PTHR42929">
    <property type="entry name" value="INNER MEMBRANE ABC TRANSPORTER PERMEASE PROTEIN YDCU-RELATED-RELATED"/>
    <property type="match status" value="1"/>
</dbReference>
<dbReference type="PANTHER" id="PTHR42929:SF1">
    <property type="entry name" value="INNER MEMBRANE ABC TRANSPORTER PERMEASE PROTEIN YDCU-RELATED"/>
    <property type="match status" value="1"/>
</dbReference>
<gene>
    <name evidence="10" type="ORF">ACFOGJ_21665</name>
</gene>
<dbReference type="SUPFAM" id="SSF161098">
    <property type="entry name" value="MetI-like"/>
    <property type="match status" value="1"/>
</dbReference>
<feature type="transmembrane region" description="Helical" evidence="8">
    <location>
        <begin position="263"/>
        <end position="285"/>
    </location>
</feature>
<dbReference type="CDD" id="cd06261">
    <property type="entry name" value="TM_PBP2"/>
    <property type="match status" value="1"/>
</dbReference>